<organism evidence="1 2">
    <name type="scientific">Pyropia yezoensis</name>
    <name type="common">Susabi-nori</name>
    <name type="synonym">Porphyra yezoensis</name>
    <dbReference type="NCBI Taxonomy" id="2788"/>
    <lineage>
        <taxon>Eukaryota</taxon>
        <taxon>Rhodophyta</taxon>
        <taxon>Bangiophyceae</taxon>
        <taxon>Bangiales</taxon>
        <taxon>Bangiaceae</taxon>
        <taxon>Pyropia</taxon>
    </lineage>
</organism>
<gene>
    <name evidence="1" type="ORF">I4F81_007947</name>
</gene>
<reference evidence="1" key="1">
    <citation type="submission" date="2019-11" db="EMBL/GenBank/DDBJ databases">
        <title>Nori genome reveals adaptations in red seaweeds to the harsh intertidal environment.</title>
        <authorList>
            <person name="Wang D."/>
            <person name="Mao Y."/>
        </authorList>
    </citation>
    <scope>NUCLEOTIDE SEQUENCE</scope>
    <source>
        <tissue evidence="1">Gametophyte</tissue>
    </source>
</reference>
<protein>
    <submittedName>
        <fullName evidence="1">Uncharacterized protein</fullName>
    </submittedName>
</protein>
<evidence type="ECO:0000313" key="1">
    <source>
        <dbReference type="EMBL" id="KAK1865416.1"/>
    </source>
</evidence>
<sequence>MEMDAESTLRNVNEYYGKTLQSSADLKTTACCPVGGVPAAHRAILDRLHPEVTARFYGCGSPIPAHMAGCRVLDLGCGTGRDVFLASALVGPSGSVTGVDMTTEQLDVARRHVDFHAKELLGGAPTNVRLVEGVIESLSDAGIADGSMDVVISNCVCNLSPDKRAVFAGVAAALAPGGEFYFSDIYADTRLSAEAQKHPVLVGECLGGALYFGDFLRTMADAGLGDVRVVSAAPVALTDTSLLPLVPGVSFYSVTIRAFKLAPGVTEPAPEDYGQTATYDGSLDGAADALTLDALHTFPAGVAVPVDGNTAAVLQASRFAPTMTVTAAGRHRGLAGPPGGAEAGWYAAMTKLLPGIFGVPSVAGNGAAAGGGGGCCPPAAVEAAAVPKSGGGCGPPATPEAETAPKKAGGGCCAPAAPEAAAAPKTGGGCRPRAAAEAAAAPKTGGGCRPPASAPVAKAGGGCGNGVATKKGGCCVAISGKN</sequence>
<keyword evidence="2" id="KW-1185">Reference proteome</keyword>
<name>A0ACC3C6Q7_PYRYE</name>
<proteinExistence type="predicted"/>
<evidence type="ECO:0000313" key="2">
    <source>
        <dbReference type="Proteomes" id="UP000798662"/>
    </source>
</evidence>
<comment type="caution">
    <text evidence="1">The sequence shown here is derived from an EMBL/GenBank/DDBJ whole genome shotgun (WGS) entry which is preliminary data.</text>
</comment>
<dbReference type="Proteomes" id="UP000798662">
    <property type="component" value="Chromosome 2"/>
</dbReference>
<accession>A0ACC3C6Q7</accession>
<dbReference type="EMBL" id="CM020619">
    <property type="protein sequence ID" value="KAK1865416.1"/>
    <property type="molecule type" value="Genomic_DNA"/>
</dbReference>